<organism evidence="1 2">
    <name type="scientific">Dallia pectoralis</name>
    <name type="common">Alaska blackfish</name>
    <dbReference type="NCBI Taxonomy" id="75939"/>
    <lineage>
        <taxon>Eukaryota</taxon>
        <taxon>Metazoa</taxon>
        <taxon>Chordata</taxon>
        <taxon>Craniata</taxon>
        <taxon>Vertebrata</taxon>
        <taxon>Euteleostomi</taxon>
        <taxon>Actinopterygii</taxon>
        <taxon>Neopterygii</taxon>
        <taxon>Teleostei</taxon>
        <taxon>Protacanthopterygii</taxon>
        <taxon>Esociformes</taxon>
        <taxon>Umbridae</taxon>
        <taxon>Dallia</taxon>
    </lineage>
</organism>
<name>A0ACC2GHF8_DALPE</name>
<dbReference type="Proteomes" id="UP001157502">
    <property type="component" value="Chromosome 13"/>
</dbReference>
<dbReference type="EMBL" id="CM055740">
    <property type="protein sequence ID" value="KAJ8002875.1"/>
    <property type="molecule type" value="Genomic_DNA"/>
</dbReference>
<evidence type="ECO:0000313" key="1">
    <source>
        <dbReference type="EMBL" id="KAJ8002875.1"/>
    </source>
</evidence>
<accession>A0ACC2GHF8</accession>
<evidence type="ECO:0000313" key="2">
    <source>
        <dbReference type="Proteomes" id="UP001157502"/>
    </source>
</evidence>
<sequence>MDFGWGSANSGIEGDRSPSFTDSVFKNFEQKQNEIVKMLMAEKEKKEKVVAAAPELKPEQRIDNEQKPKPLQEEKKASKLFPNSPLFQNWGENLSEENQKEAEALFEKYGYNVFLSDSLPLNRVLPDTREPKCVGKKYPKDLPSIAVVLIYLNEALSIIKRAIRSIIDRTPEHLLREIILVDDNSSNDNLKEDLDIYLKSIEAQNPWLRMVRVKHSESLGLAQARISGFKAASADVVAILDAHIEVHNVWAEPLLTRIKEDRTVVVSPVFDRVNYYDLDVVKYKPAAHAFDWALWCRYESFRPEWYHLNDTSLPGKSPSVMGILVADRKFLGEIGGLDGGMKVYGVENVELGVRVWLCGGSIEIIPCSKIAHIERNHKPYMPDLSMSMKRNALRAAEIWMDEYKHNVNLAWNIPIKDHGIDIGDVSERKKLREKLNCKPFKWYLDNVYPQLATWENLVAYGGMKNLDATMCIDQGPVPGHIPIAYGCHHYDTQHTYYHSTGELYIGGIKSLKYSDNRCLADSGEDSVPDLYNCKEAVQKGMGILWSFTQGKEIKNRKTGRPKEEKNIEIERRFSDLESTINKIYSSFKNFEQKQNEIGNMLMDEKERFKKQNVFATATKLKPEQNICNEEKPKPLQEEKKASKLFPNSPLFKNWGENLSEEDQKEAQALFEKYGYNVFLSDSLPLNRVLPDTREPKCVGKKYPKDLPSIAVVLIYLNEALSIIKRAIRSIIDRTPEHLLREIILVDDNSSNDDLKEDLDIYLKSIEAQNPWLRMVRVKHSESLGLAQARISGFKAASADVVAILDAHIEVHNVWAEPLLTRIKEDRTVVVSPVFDRVNYYDLDVVKYKPSAHAFDWALWCMYESFRPEWYKLNDTSLPGKSPSVMGILVADRKFLGEIGGLDGGMKVYGGENVELGVRIWLCGGSIEIIPCSKIAHIERSHKPYMRDLSMYMKRNALRAAEIWMDEYKHNVNLAWNIPIKDHGIDIGDVSERKKLREKLNCKPFKWYLDNVYPQLATWENIVAYGGMKNLDANMCIDQGPVPGHIPIVYGCYYYGPQHTYYHSSGELYIGGIKSHKYNDNRCLADSGEDSVPDLYNCKEAVQKGMGILWSFTQGKEFKNRKTGRCLEVNERKLVIQTCTGQTWEFQNIIRSF</sequence>
<gene>
    <name evidence="1" type="ORF">DPEC_G00163500</name>
</gene>
<comment type="caution">
    <text evidence="1">The sequence shown here is derived from an EMBL/GenBank/DDBJ whole genome shotgun (WGS) entry which is preliminary data.</text>
</comment>
<keyword evidence="2" id="KW-1185">Reference proteome</keyword>
<proteinExistence type="predicted"/>
<protein>
    <submittedName>
        <fullName evidence="1">Uncharacterized protein</fullName>
    </submittedName>
</protein>
<reference evidence="1" key="1">
    <citation type="submission" date="2021-05" db="EMBL/GenBank/DDBJ databases">
        <authorList>
            <person name="Pan Q."/>
            <person name="Jouanno E."/>
            <person name="Zahm M."/>
            <person name="Klopp C."/>
            <person name="Cabau C."/>
            <person name="Louis A."/>
            <person name="Berthelot C."/>
            <person name="Parey E."/>
            <person name="Roest Crollius H."/>
            <person name="Montfort J."/>
            <person name="Robinson-Rechavi M."/>
            <person name="Bouchez O."/>
            <person name="Lampietro C."/>
            <person name="Lopez Roques C."/>
            <person name="Donnadieu C."/>
            <person name="Postlethwait J."/>
            <person name="Bobe J."/>
            <person name="Dillon D."/>
            <person name="Chandos A."/>
            <person name="von Hippel F."/>
            <person name="Guiguen Y."/>
        </authorList>
    </citation>
    <scope>NUCLEOTIDE SEQUENCE</scope>
    <source>
        <strain evidence="1">YG-Jan2019</strain>
    </source>
</reference>